<dbReference type="EMBL" id="QJKJ01011416">
    <property type="protein sequence ID" value="RDX71245.1"/>
    <property type="molecule type" value="Genomic_DNA"/>
</dbReference>
<dbReference type="Proteomes" id="UP000257109">
    <property type="component" value="Unassembled WGS sequence"/>
</dbReference>
<evidence type="ECO:0000256" key="1">
    <source>
        <dbReference type="ARBA" id="ARBA00022737"/>
    </source>
</evidence>
<dbReference type="Gene3D" id="1.10.10.10">
    <property type="entry name" value="Winged helix-like DNA-binding domain superfamily/Winged helix DNA-binding domain"/>
    <property type="match status" value="1"/>
</dbReference>
<feature type="domain" description="Disease resistance R13L4/SHOC-2-like LRR" evidence="3">
    <location>
        <begin position="354"/>
        <end position="435"/>
    </location>
</feature>
<keyword evidence="2" id="KW-0611">Plant defense</keyword>
<dbReference type="PANTHER" id="PTHR36766:SF21">
    <property type="entry name" value="NB-ARC DOMAIN DISEASE RESISTANCE PROTEIN"/>
    <property type="match status" value="1"/>
</dbReference>
<protein>
    <submittedName>
        <fullName evidence="4">Disease resistance protein</fullName>
    </submittedName>
</protein>
<dbReference type="Pfam" id="PF23598">
    <property type="entry name" value="LRR_14"/>
    <property type="match status" value="1"/>
</dbReference>
<dbReference type="OrthoDB" id="2016095at2759"/>
<dbReference type="STRING" id="157652.A0A371EYV8"/>
<dbReference type="InterPro" id="IPR042197">
    <property type="entry name" value="Apaf_helical"/>
</dbReference>
<dbReference type="SUPFAM" id="SSF52047">
    <property type="entry name" value="RNI-like"/>
    <property type="match status" value="1"/>
</dbReference>
<evidence type="ECO:0000313" key="5">
    <source>
        <dbReference type="Proteomes" id="UP000257109"/>
    </source>
</evidence>
<accession>A0A371EYV8</accession>
<feature type="non-terminal residue" evidence="4">
    <location>
        <position position="1"/>
    </location>
</feature>
<evidence type="ECO:0000313" key="4">
    <source>
        <dbReference type="EMBL" id="RDX71245.1"/>
    </source>
</evidence>
<dbReference type="Gene3D" id="1.10.8.430">
    <property type="entry name" value="Helical domain of apoptotic protease-activating factors"/>
    <property type="match status" value="1"/>
</dbReference>
<reference evidence="4" key="1">
    <citation type="submission" date="2018-05" db="EMBL/GenBank/DDBJ databases">
        <title>Draft genome of Mucuna pruriens seed.</title>
        <authorList>
            <person name="Nnadi N.E."/>
            <person name="Vos R."/>
            <person name="Hasami M.H."/>
            <person name="Devisetty U.K."/>
            <person name="Aguiy J.C."/>
        </authorList>
    </citation>
    <scope>NUCLEOTIDE SEQUENCE [LARGE SCALE GENOMIC DNA]</scope>
    <source>
        <strain evidence="4">JCA_2017</strain>
    </source>
</reference>
<sequence length="466" mass="53451">IAKACCGLPLILEMVGGFLKKERVGVWRQMVENLCEGRPIVKSHTELLAIFRKHLDNGLKDKPIIKECFMDLGLFPKDQNIPVAALIDIWTERQHIPGADLYPIKEADAVNNVYDLTDRYLAKLVVRREVAVDLDDYYNHHFLVQHGLYREMIEASQKQYKQRKRIMFDMNERNWSQQEKNTAARTLSISTSELSTPELGNIVKAEVVEVLVLNLRTNKYTLPEFIGKMKELKVLLVTNYDLYRSELNNFELLDSLSRLKRIRLERVSVTTFGKWHNLQKLSLYNCNAREAFESDRIPISDAMPNLVELCINYCQDLVKLPAGLCDITSIQKLSITSCMGLSALPQVIGNLENLKTLRLSSCAVLEEIPASIGKLLQLRLLDLSGCVSLHNLPEEIGDLLNLERLHMTDCYRCKMPSSVTKLKNLKNVRCDEETAIIWKEDFKPSLPNLKIEEANDHSLFIFYNNI</sequence>
<evidence type="ECO:0000259" key="3">
    <source>
        <dbReference type="Pfam" id="PF23598"/>
    </source>
</evidence>
<dbReference type="InterPro" id="IPR032675">
    <property type="entry name" value="LRR_dom_sf"/>
</dbReference>
<name>A0A371EYV8_MUCPR</name>
<gene>
    <name evidence="4" type="ORF">CR513_49435</name>
</gene>
<dbReference type="GO" id="GO:0006952">
    <property type="term" value="P:defense response"/>
    <property type="evidence" value="ECO:0007669"/>
    <property type="project" value="UniProtKB-KW"/>
</dbReference>
<keyword evidence="5" id="KW-1185">Reference proteome</keyword>
<dbReference type="Gene3D" id="3.80.10.10">
    <property type="entry name" value="Ribonuclease Inhibitor"/>
    <property type="match status" value="1"/>
</dbReference>
<proteinExistence type="predicted"/>
<organism evidence="4 5">
    <name type="scientific">Mucuna pruriens</name>
    <name type="common">Velvet bean</name>
    <name type="synonym">Dolichos pruriens</name>
    <dbReference type="NCBI Taxonomy" id="157652"/>
    <lineage>
        <taxon>Eukaryota</taxon>
        <taxon>Viridiplantae</taxon>
        <taxon>Streptophyta</taxon>
        <taxon>Embryophyta</taxon>
        <taxon>Tracheophyta</taxon>
        <taxon>Spermatophyta</taxon>
        <taxon>Magnoliopsida</taxon>
        <taxon>eudicotyledons</taxon>
        <taxon>Gunneridae</taxon>
        <taxon>Pentapetalae</taxon>
        <taxon>rosids</taxon>
        <taxon>fabids</taxon>
        <taxon>Fabales</taxon>
        <taxon>Fabaceae</taxon>
        <taxon>Papilionoideae</taxon>
        <taxon>50 kb inversion clade</taxon>
        <taxon>NPAAA clade</taxon>
        <taxon>indigoferoid/millettioid clade</taxon>
        <taxon>Phaseoleae</taxon>
        <taxon>Mucuna</taxon>
    </lineage>
</organism>
<dbReference type="AlphaFoldDB" id="A0A371EYV8"/>
<dbReference type="InterPro" id="IPR036388">
    <property type="entry name" value="WH-like_DNA-bd_sf"/>
</dbReference>
<dbReference type="InterPro" id="IPR055414">
    <property type="entry name" value="LRR_R13L4/SHOC2-like"/>
</dbReference>
<keyword evidence="1" id="KW-0677">Repeat</keyword>
<evidence type="ECO:0000256" key="2">
    <source>
        <dbReference type="ARBA" id="ARBA00022821"/>
    </source>
</evidence>
<comment type="caution">
    <text evidence="4">The sequence shown here is derived from an EMBL/GenBank/DDBJ whole genome shotgun (WGS) entry which is preliminary data.</text>
</comment>
<dbReference type="PANTHER" id="PTHR36766">
    <property type="entry name" value="PLANT BROAD-SPECTRUM MILDEW RESISTANCE PROTEIN RPW8"/>
    <property type="match status" value="1"/>
</dbReference>
<dbReference type="PRINTS" id="PR00364">
    <property type="entry name" value="DISEASERSIST"/>
</dbReference>